<sequence>MRAIRCNQYGPPETLSLETLPDLHPGAGEVVIDVKAASVNFPDVLIIENKYQFKPPLPFTPGAELAGIVREVGAGVTQFAPGMRVAAYTAHGAFAEQALASASSCVPLPDDVDLAQAAAFTLAYGTSYHAVVDRAALKAGETMLVLGAAGGVGLAAVQIGKALGARVIAAASSAEKLALCTQYGADAIIDYAHEDLRERIKALTDGRGPDVIFDPVGGSYAEPAFRSIAWRGRYLVIGFANGEIPKLPFNLPLLKGASIVGVFWGEHMKREADLGAAAFEHMIGWIREGKLLPHVSKRYSLDETPQALDDMANRRVTGKVVIVP</sequence>
<dbReference type="InterPro" id="IPR002364">
    <property type="entry name" value="Quin_OxRdtase/zeta-crystal_CS"/>
</dbReference>
<dbReference type="Proteomes" id="UP000219522">
    <property type="component" value="Unassembled WGS sequence"/>
</dbReference>
<evidence type="ECO:0000259" key="1">
    <source>
        <dbReference type="SMART" id="SM00829"/>
    </source>
</evidence>
<proteinExistence type="predicted"/>
<dbReference type="OrthoDB" id="4190732at2"/>
<dbReference type="PROSITE" id="PS01162">
    <property type="entry name" value="QOR_ZETA_CRYSTAL"/>
    <property type="match status" value="1"/>
</dbReference>
<keyword evidence="3" id="KW-1185">Reference proteome</keyword>
<comment type="caution">
    <text evidence="2">The sequence shown here is derived from an EMBL/GenBank/DDBJ whole genome shotgun (WGS) entry which is preliminary data.</text>
</comment>
<feature type="domain" description="Enoyl reductase (ER)" evidence="1">
    <location>
        <begin position="10"/>
        <end position="322"/>
    </location>
</feature>
<dbReference type="GO" id="GO:0016491">
    <property type="term" value="F:oxidoreductase activity"/>
    <property type="evidence" value="ECO:0007669"/>
    <property type="project" value="InterPro"/>
</dbReference>
<organism evidence="2 3">
    <name type="scientific">Caballeronia arationis</name>
    <dbReference type="NCBI Taxonomy" id="1777142"/>
    <lineage>
        <taxon>Bacteria</taxon>
        <taxon>Pseudomonadati</taxon>
        <taxon>Pseudomonadota</taxon>
        <taxon>Betaproteobacteria</taxon>
        <taxon>Burkholderiales</taxon>
        <taxon>Burkholderiaceae</taxon>
        <taxon>Caballeronia</taxon>
    </lineage>
</organism>
<dbReference type="Gene3D" id="3.40.50.720">
    <property type="entry name" value="NAD(P)-binding Rossmann-like Domain"/>
    <property type="match status" value="1"/>
</dbReference>
<dbReference type="RefSeq" id="WP_062636943.1">
    <property type="nucleotide sequence ID" value="NZ_FCOG02000022.1"/>
</dbReference>
<dbReference type="SUPFAM" id="SSF51735">
    <property type="entry name" value="NAD(P)-binding Rossmann-fold domains"/>
    <property type="match status" value="1"/>
</dbReference>
<dbReference type="CDD" id="cd08241">
    <property type="entry name" value="QOR1"/>
    <property type="match status" value="1"/>
</dbReference>
<dbReference type="InterPro" id="IPR020843">
    <property type="entry name" value="ER"/>
</dbReference>
<dbReference type="Gene3D" id="3.90.180.10">
    <property type="entry name" value="Medium-chain alcohol dehydrogenases, catalytic domain"/>
    <property type="match status" value="1"/>
</dbReference>
<dbReference type="InterPro" id="IPR051397">
    <property type="entry name" value="Zn-ADH-like_protein"/>
</dbReference>
<dbReference type="Pfam" id="PF00107">
    <property type="entry name" value="ADH_zinc_N"/>
    <property type="match status" value="1"/>
</dbReference>
<dbReference type="PANTHER" id="PTHR43677">
    <property type="entry name" value="SHORT-CHAIN DEHYDROGENASE/REDUCTASE"/>
    <property type="match status" value="1"/>
</dbReference>
<dbReference type="InterPro" id="IPR013149">
    <property type="entry name" value="ADH-like_C"/>
</dbReference>
<name>A0A7Z7I8Z2_9BURK</name>
<dbReference type="EMBL" id="OCSU01000002">
    <property type="protein sequence ID" value="SOE81499.1"/>
    <property type="molecule type" value="Genomic_DNA"/>
</dbReference>
<protein>
    <submittedName>
        <fullName evidence="2">NADPH:quinone reductase</fullName>
    </submittedName>
</protein>
<dbReference type="SUPFAM" id="SSF50129">
    <property type="entry name" value="GroES-like"/>
    <property type="match status" value="1"/>
</dbReference>
<evidence type="ECO:0000313" key="2">
    <source>
        <dbReference type="EMBL" id="SOE81499.1"/>
    </source>
</evidence>
<dbReference type="InterPro" id="IPR011032">
    <property type="entry name" value="GroES-like_sf"/>
</dbReference>
<gene>
    <name evidence="2" type="ORF">SAMN05446927_4785</name>
</gene>
<dbReference type="PANTHER" id="PTHR43677:SF4">
    <property type="entry name" value="QUINONE OXIDOREDUCTASE-LIKE PROTEIN 2"/>
    <property type="match status" value="1"/>
</dbReference>
<dbReference type="GO" id="GO:0008270">
    <property type="term" value="F:zinc ion binding"/>
    <property type="evidence" value="ECO:0007669"/>
    <property type="project" value="InterPro"/>
</dbReference>
<dbReference type="InterPro" id="IPR036291">
    <property type="entry name" value="NAD(P)-bd_dom_sf"/>
</dbReference>
<dbReference type="Pfam" id="PF08240">
    <property type="entry name" value="ADH_N"/>
    <property type="match status" value="1"/>
</dbReference>
<reference evidence="2 3" key="1">
    <citation type="submission" date="2017-09" db="EMBL/GenBank/DDBJ databases">
        <authorList>
            <person name="Varghese N."/>
            <person name="Submissions S."/>
        </authorList>
    </citation>
    <scope>NUCLEOTIDE SEQUENCE [LARGE SCALE GENOMIC DNA]</scope>
    <source>
        <strain evidence="2 3">OK806</strain>
    </source>
</reference>
<dbReference type="SMART" id="SM00829">
    <property type="entry name" value="PKS_ER"/>
    <property type="match status" value="1"/>
</dbReference>
<dbReference type="AlphaFoldDB" id="A0A7Z7I8Z2"/>
<dbReference type="InterPro" id="IPR013154">
    <property type="entry name" value="ADH-like_N"/>
</dbReference>
<accession>A0A7Z7I8Z2</accession>
<evidence type="ECO:0000313" key="3">
    <source>
        <dbReference type="Proteomes" id="UP000219522"/>
    </source>
</evidence>